<dbReference type="EMBL" id="PEIB01000081">
    <property type="protein sequence ID" value="RXJ66461.1"/>
    <property type="molecule type" value="Genomic_DNA"/>
</dbReference>
<evidence type="ECO:0000313" key="2">
    <source>
        <dbReference type="Proteomes" id="UP000290287"/>
    </source>
</evidence>
<dbReference type="Proteomes" id="UP000290287">
    <property type="component" value="Unassembled WGS sequence"/>
</dbReference>
<keyword evidence="2" id="KW-1185">Reference proteome</keyword>
<accession>A0A4Q0YC45</accession>
<reference evidence="1 2" key="1">
    <citation type="submission" date="2017-10" db="EMBL/GenBank/DDBJ databases">
        <title>Nyctiphanis sp. nov., isolated from the stomach of the euphausiid Nyctiphanes simplex (Hansen, 1911) in the Gulf of California.</title>
        <authorList>
            <person name="Gomez-Gil B."/>
            <person name="Aguilar-Mendez M."/>
            <person name="Lopez-Cortes A."/>
            <person name="Gomez-Gutierrez J."/>
            <person name="Roque A."/>
            <person name="Lang E."/>
            <person name="Gonzalez-Castillo A."/>
        </authorList>
    </citation>
    <scope>NUCLEOTIDE SEQUENCE [LARGE SCALE GENOMIC DNA]</scope>
    <source>
        <strain evidence="1 2">CAIM 600</strain>
    </source>
</reference>
<sequence>MLSSCAILYSGVVENHYAREISVTSINGVDETVMVQPSEKTEIPIFETESGTCMTVMHGSNVEHFSVPKPPVWAKISGIWDVKFSIEVSPSGAFYVGENRKRQKLKRVISCKI</sequence>
<organism evidence="1 2">
    <name type="scientific">Veronia nyctiphanis</name>
    <dbReference type="NCBI Taxonomy" id="1278244"/>
    <lineage>
        <taxon>Bacteria</taxon>
        <taxon>Pseudomonadati</taxon>
        <taxon>Pseudomonadota</taxon>
        <taxon>Gammaproteobacteria</taxon>
        <taxon>Vibrionales</taxon>
        <taxon>Vibrionaceae</taxon>
        <taxon>Veronia</taxon>
    </lineage>
</organism>
<evidence type="ECO:0000313" key="1">
    <source>
        <dbReference type="EMBL" id="RXJ66461.1"/>
    </source>
</evidence>
<proteinExistence type="predicted"/>
<gene>
    <name evidence="1" type="ORF">CS022_24575</name>
</gene>
<name>A0A4Q0YC45_9GAMM</name>
<protein>
    <submittedName>
        <fullName evidence="1">Uncharacterized protein</fullName>
    </submittedName>
</protein>
<dbReference type="AlphaFoldDB" id="A0A4Q0YC45"/>
<comment type="caution">
    <text evidence="1">The sequence shown here is derived from an EMBL/GenBank/DDBJ whole genome shotgun (WGS) entry which is preliminary data.</text>
</comment>